<feature type="binding site" evidence="7">
    <location>
        <position position="206"/>
    </location>
    <ligand>
        <name>Mg(2+)</name>
        <dbReference type="ChEBI" id="CHEBI:18420"/>
    </ligand>
</feature>
<dbReference type="GO" id="GO:0005737">
    <property type="term" value="C:cytoplasm"/>
    <property type="evidence" value="ECO:0007669"/>
    <property type="project" value="TreeGrafter"/>
</dbReference>
<dbReference type="InterPro" id="IPR006357">
    <property type="entry name" value="HAD-SF_hydro_IIA"/>
</dbReference>
<feature type="binding site" evidence="6">
    <location>
        <position position="181"/>
    </location>
    <ligand>
        <name>substrate</name>
    </ligand>
</feature>
<dbReference type="NCBIfam" id="TIGR01457">
    <property type="entry name" value="HAD-SF-IIA-hyp2"/>
    <property type="match status" value="1"/>
</dbReference>
<dbReference type="SFLD" id="SFLDS00003">
    <property type="entry name" value="Haloacid_Dehalogenase"/>
    <property type="match status" value="1"/>
</dbReference>
<dbReference type="STRING" id="201973.SAMN04488025_11444"/>
<keyword evidence="4 7" id="KW-0460">Magnesium</keyword>
<keyword evidence="3" id="KW-0378">Hydrolase</keyword>
<dbReference type="NCBIfam" id="TIGR01460">
    <property type="entry name" value="HAD-SF-IIA"/>
    <property type="match status" value="1"/>
</dbReference>
<dbReference type="SUPFAM" id="SSF56784">
    <property type="entry name" value="HAD-like"/>
    <property type="match status" value="1"/>
</dbReference>
<feature type="active site" description="Proton donor" evidence="5">
    <location>
        <position position="12"/>
    </location>
</feature>
<dbReference type="CDD" id="cd07530">
    <property type="entry name" value="HAD_Pase_UmpH-like"/>
    <property type="match status" value="1"/>
</dbReference>
<dbReference type="PANTHER" id="PTHR19288">
    <property type="entry name" value="4-NITROPHENYLPHOSPHATASE-RELATED"/>
    <property type="match status" value="1"/>
</dbReference>
<organism evidence="8 9">
    <name type="scientific">Planifilum fulgidum</name>
    <dbReference type="NCBI Taxonomy" id="201973"/>
    <lineage>
        <taxon>Bacteria</taxon>
        <taxon>Bacillati</taxon>
        <taxon>Bacillota</taxon>
        <taxon>Bacilli</taxon>
        <taxon>Bacillales</taxon>
        <taxon>Thermoactinomycetaceae</taxon>
        <taxon>Planifilum</taxon>
    </lineage>
</organism>
<dbReference type="Pfam" id="PF13344">
    <property type="entry name" value="Hydrolase_6"/>
    <property type="match status" value="1"/>
</dbReference>
<feature type="active site" description="Nucleophile" evidence="5">
    <location>
        <position position="10"/>
    </location>
</feature>
<feature type="binding site" evidence="7">
    <location>
        <position position="10"/>
    </location>
    <ligand>
        <name>Mg(2+)</name>
        <dbReference type="ChEBI" id="CHEBI:18420"/>
    </ligand>
</feature>
<dbReference type="PANTHER" id="PTHR19288:SF46">
    <property type="entry name" value="HALOACID DEHALOGENASE-LIKE HYDROLASE DOMAIN-CONTAINING PROTEIN 2"/>
    <property type="match status" value="1"/>
</dbReference>
<evidence type="ECO:0000256" key="7">
    <source>
        <dbReference type="PIRSR" id="PIRSR000915-3"/>
    </source>
</evidence>
<name>A0A1I2NS49_9BACL</name>
<dbReference type="RefSeq" id="WP_092038258.1">
    <property type="nucleotide sequence ID" value="NZ_FOOK01000014.1"/>
</dbReference>
<dbReference type="Gene3D" id="3.40.50.1000">
    <property type="entry name" value="HAD superfamily/HAD-like"/>
    <property type="match status" value="2"/>
</dbReference>
<dbReference type="Pfam" id="PF13242">
    <property type="entry name" value="Hydrolase_like"/>
    <property type="match status" value="1"/>
</dbReference>
<evidence type="ECO:0000256" key="5">
    <source>
        <dbReference type="PIRSR" id="PIRSR000915-1"/>
    </source>
</evidence>
<evidence type="ECO:0000256" key="4">
    <source>
        <dbReference type="ARBA" id="ARBA00022842"/>
    </source>
</evidence>
<proteinExistence type="inferred from homology"/>
<evidence type="ECO:0000313" key="8">
    <source>
        <dbReference type="EMBL" id="SFG06682.1"/>
    </source>
</evidence>
<evidence type="ECO:0000313" key="9">
    <source>
        <dbReference type="Proteomes" id="UP000198661"/>
    </source>
</evidence>
<feature type="binding site" evidence="7">
    <location>
        <position position="12"/>
    </location>
    <ligand>
        <name>Mg(2+)</name>
        <dbReference type="ChEBI" id="CHEBI:18420"/>
    </ligand>
</feature>
<dbReference type="InterPro" id="IPR006354">
    <property type="entry name" value="HAD-SF_hydro_IIA_hyp1"/>
</dbReference>
<gene>
    <name evidence="8" type="ORF">SAMN04488025_11444</name>
</gene>
<dbReference type="InterPro" id="IPR036412">
    <property type="entry name" value="HAD-like_sf"/>
</dbReference>
<dbReference type="InterPro" id="IPR023214">
    <property type="entry name" value="HAD_sf"/>
</dbReference>
<dbReference type="FunFam" id="3.40.50.1000:FF:000053">
    <property type="entry name" value="TIGR01457 family HAD hydrolase"/>
    <property type="match status" value="1"/>
</dbReference>
<dbReference type="Proteomes" id="UP000198661">
    <property type="component" value="Unassembled WGS sequence"/>
</dbReference>
<evidence type="ECO:0000256" key="1">
    <source>
        <dbReference type="ARBA" id="ARBA00006696"/>
    </source>
</evidence>
<dbReference type="NCBIfam" id="TIGR01549">
    <property type="entry name" value="HAD-SF-IA-v1"/>
    <property type="match status" value="1"/>
</dbReference>
<dbReference type="GO" id="GO:0016791">
    <property type="term" value="F:phosphatase activity"/>
    <property type="evidence" value="ECO:0007669"/>
    <property type="project" value="TreeGrafter"/>
</dbReference>
<dbReference type="EMBL" id="FOOK01000014">
    <property type="protein sequence ID" value="SFG06682.1"/>
    <property type="molecule type" value="Genomic_DNA"/>
</dbReference>
<reference evidence="8 9" key="1">
    <citation type="submission" date="2016-10" db="EMBL/GenBank/DDBJ databases">
        <authorList>
            <person name="de Groot N.N."/>
        </authorList>
    </citation>
    <scope>NUCLEOTIDE SEQUENCE [LARGE SCALE GENOMIC DNA]</scope>
    <source>
        <strain evidence="8 9">DSM 44945</strain>
    </source>
</reference>
<dbReference type="AlphaFoldDB" id="A0A1I2NS49"/>
<dbReference type="SFLD" id="SFLDG01139">
    <property type="entry name" value="C2.A:_Pyridoxal_Phosphate_Phos"/>
    <property type="match status" value="1"/>
</dbReference>
<dbReference type="InterPro" id="IPR006439">
    <property type="entry name" value="HAD-SF_hydro_IA"/>
</dbReference>
<comment type="similarity">
    <text evidence="1">Belongs to the HAD-like hydrolase superfamily. NagD family.</text>
</comment>
<dbReference type="PIRSF" id="PIRSF000915">
    <property type="entry name" value="PGP-type_phosphatase"/>
    <property type="match status" value="1"/>
</dbReference>
<keyword evidence="9" id="KW-1185">Reference proteome</keyword>
<accession>A0A1I2NS49</accession>
<protein>
    <submittedName>
        <fullName evidence="8">4-nitrophenyl phosphatase</fullName>
    </submittedName>
</protein>
<evidence type="ECO:0000256" key="2">
    <source>
        <dbReference type="ARBA" id="ARBA00022723"/>
    </source>
</evidence>
<evidence type="ECO:0000256" key="3">
    <source>
        <dbReference type="ARBA" id="ARBA00022801"/>
    </source>
</evidence>
<evidence type="ECO:0000256" key="6">
    <source>
        <dbReference type="PIRSR" id="PIRSR000915-2"/>
    </source>
</evidence>
<dbReference type="OrthoDB" id="9810449at2"/>
<comment type="cofactor">
    <cofactor evidence="7">
        <name>Mg(2+)</name>
        <dbReference type="ChEBI" id="CHEBI:18420"/>
    </cofactor>
    <text evidence="7">Divalent metal ions. Mg(2+) is the most effective.</text>
</comment>
<sequence length="255" mass="27867">MKRYRGYILDLDGTLYRGDQAIPGARFFVEQLRKRGIPHLFLTNNSSRTPGQVADKLRRLGFPVEEEQVFTSAQAAARLLTGKGEHPRVYVIGEEGLHAALREAGCRLVQEKAEAVVVGIDRQFCYDKLKRACLEIRAGARFIGTNGDRVIPSEEGLLPGNGSLCAAVAAASGVSPVFTGKPEPLIFRYALERLGTLPEETLVVGDNLETDIRGGRDAGMDTLLVFTGVTAPADCLSSEVRPTHALEDLRDWNLF</sequence>
<dbReference type="GO" id="GO:0046872">
    <property type="term" value="F:metal ion binding"/>
    <property type="evidence" value="ECO:0007669"/>
    <property type="project" value="UniProtKB-KW"/>
</dbReference>
<keyword evidence="2 7" id="KW-0479">Metal-binding</keyword>